<evidence type="ECO:0000259" key="4">
    <source>
        <dbReference type="PROSITE" id="PS50820"/>
    </source>
</evidence>
<dbReference type="VEuPathDB" id="PlasmoDB:PRG01_1455800"/>
<dbReference type="InterPro" id="IPR036609">
    <property type="entry name" value="LCCL_sf"/>
</dbReference>
<evidence type="ECO:0000313" key="5">
    <source>
        <dbReference type="EMBL" id="CDO67022.1"/>
    </source>
</evidence>
<dbReference type="EMBL" id="HG810775">
    <property type="protein sequence ID" value="CDO67022.1"/>
    <property type="molecule type" value="Genomic_DNA"/>
</dbReference>
<dbReference type="PANTHER" id="PTHR16146">
    <property type="entry name" value="INTELECTIN"/>
    <property type="match status" value="1"/>
</dbReference>
<dbReference type="PROSITE" id="PS50820">
    <property type="entry name" value="LCCL"/>
    <property type="match status" value="1"/>
</dbReference>
<dbReference type="Proteomes" id="UP000027581">
    <property type="component" value="Unassembled WGS sequence"/>
</dbReference>
<feature type="domain" description="F5/8 type C" evidence="3">
    <location>
        <begin position="281"/>
        <end position="423"/>
    </location>
</feature>
<dbReference type="SUPFAM" id="SSF50370">
    <property type="entry name" value="Ricin B-like lectins"/>
    <property type="match status" value="1"/>
</dbReference>
<dbReference type="Pfam" id="PF03815">
    <property type="entry name" value="LCCL"/>
    <property type="match status" value="1"/>
</dbReference>
<dbReference type="InterPro" id="IPR008979">
    <property type="entry name" value="Galactose-bd-like_sf"/>
</dbReference>
<dbReference type="SUPFAM" id="SSF56496">
    <property type="entry name" value="Fibrinogen C-terminal domain-like"/>
    <property type="match status" value="1"/>
</dbReference>
<dbReference type="SUPFAM" id="SSF49785">
    <property type="entry name" value="Galactose-binding domain-like"/>
    <property type="match status" value="2"/>
</dbReference>
<dbReference type="Gene3D" id="2.170.130.20">
    <property type="entry name" value="LCCL-like domain"/>
    <property type="match status" value="1"/>
</dbReference>
<dbReference type="InterPro" id="IPR004043">
    <property type="entry name" value="LCCL"/>
</dbReference>
<dbReference type="Gene3D" id="2.60.120.1000">
    <property type="match status" value="1"/>
</dbReference>
<dbReference type="VEuPathDB" id="PlasmoDB:PRCDC_1455100"/>
<reference evidence="5" key="1">
    <citation type="submission" date="2014-01" db="EMBL/GenBank/DDBJ databases">
        <authorList>
            <person name="Aslett M."/>
        </authorList>
    </citation>
    <scope>NUCLEOTIDE SEQUENCE</scope>
    <source>
        <strain evidence="5">CDC</strain>
    </source>
</reference>
<accession>A0A060S5R3</accession>
<evidence type="ECO:0000259" key="3">
    <source>
        <dbReference type="PROSITE" id="PS50022"/>
    </source>
</evidence>
<dbReference type="Gene3D" id="2.60.120.260">
    <property type="entry name" value="Galactose-binding domain-like"/>
    <property type="match status" value="1"/>
</dbReference>
<dbReference type="SMART" id="SM00603">
    <property type="entry name" value="LCCL"/>
    <property type="match status" value="1"/>
</dbReference>
<reference evidence="5" key="2">
    <citation type="submission" date="2014-05" db="EMBL/GenBank/DDBJ databases">
        <title>The genome sequences of chimpanzee malaria parasites reveal the path to human adaptation.</title>
        <authorList>
            <person name="Otto T.D."/>
            <person name="Rayner J.C."/>
            <person name="Boehme U."/>
            <person name="Pain A."/>
            <person name="Spottiswoode N."/>
            <person name="Sanders M."/>
            <person name="Quail M."/>
            <person name="Ollomo B."/>
            <person name="Renaud F."/>
            <person name="Thomas A.W."/>
            <person name="Prugnolle F."/>
            <person name="Conway D.J."/>
            <person name="Newbold C."/>
            <person name="Berriman M."/>
        </authorList>
    </citation>
    <scope>NUCLEOTIDE SEQUENCE [LARGE SCALE GENOMIC DNA]</scope>
    <source>
        <strain evidence="5">CDC</strain>
    </source>
</reference>
<dbReference type="PhylomeDB" id="A0A060S5R3"/>
<evidence type="ECO:0000256" key="1">
    <source>
        <dbReference type="ARBA" id="ARBA00023157"/>
    </source>
</evidence>
<dbReference type="PANTHER" id="PTHR16146:SF46">
    <property type="entry name" value="INTELECTIN-1A-RELATED"/>
    <property type="match status" value="1"/>
</dbReference>
<feature type="domain" description="LCCL" evidence="4">
    <location>
        <begin position="750"/>
        <end position="806"/>
    </location>
</feature>
<dbReference type="PROSITE" id="PS50022">
    <property type="entry name" value="FA58C_3"/>
    <property type="match status" value="1"/>
</dbReference>
<dbReference type="InterPro" id="IPR000421">
    <property type="entry name" value="FA58C"/>
</dbReference>
<evidence type="ECO:0000313" key="6">
    <source>
        <dbReference type="Proteomes" id="UP000027581"/>
    </source>
</evidence>
<feature type="signal peptide" evidence="2">
    <location>
        <begin position="1"/>
        <end position="23"/>
    </location>
</feature>
<gene>
    <name evidence="5" type="primary">CCp2</name>
    <name evidence="5" type="ORF">PRCDC_1455100</name>
</gene>
<dbReference type="SUPFAM" id="SSF69848">
    <property type="entry name" value="LCCL domain"/>
    <property type="match status" value="1"/>
</dbReference>
<protein>
    <submittedName>
        <fullName evidence="5">LCCL domain-containing protein</fullName>
    </submittedName>
</protein>
<dbReference type="InterPro" id="IPR036056">
    <property type="entry name" value="Fibrinogen-like_C"/>
</dbReference>
<organism evidence="5 6">
    <name type="scientific">Plasmodium reichenowi</name>
    <dbReference type="NCBI Taxonomy" id="5854"/>
    <lineage>
        <taxon>Eukaryota</taxon>
        <taxon>Sar</taxon>
        <taxon>Alveolata</taxon>
        <taxon>Apicomplexa</taxon>
        <taxon>Aconoidasida</taxon>
        <taxon>Haemosporida</taxon>
        <taxon>Plasmodiidae</taxon>
        <taxon>Plasmodium</taxon>
        <taxon>Plasmodium (Laverania)</taxon>
    </lineage>
</organism>
<keyword evidence="2" id="KW-0732">Signal</keyword>
<proteinExistence type="predicted"/>
<sequence>MTKLFFINYAFVIIFSFNLFVKCGDDISNTFFKFEFCEATSTFSSIGENGLPQYAAENALTRGSGYWCSEGKHNVNDVVSWIGHLKNVRSLNGIIIHWAYTPGEVSILASYDGNEPYEEVVPYQVLESRVGNVVQNIIFNHVIRAKSIKVNMRHAIHDYFGINFTNVLGSRDPTLRIQSGMSSLTQDLCLQIDEKNEVVLDGCITAISYLDGRDLWKLNSKNQIYNPINNLCITLKDNLIANGGRLILEDCNASLEHNDGRSSWQLLPNNQLKILRNGNFCLSQDGHKSGSIDVALHKECMSTLSSDNKNHSPDKVVDGLLDTFWVSQEFNLDTAPDSVHFDVNLGSIYKLQKAIIDWKYPATKYSISLSNDGENYKEVSSNLANFLRSTINNLHNTEAQYIRLTLRAPNPEFSEENKLFYGIKKFSVYSNRIKSIVDDCDKIKDTDDARDKYFFEFVSEVNLQEGKELKRLDNELQLYAEKIQNEALKIQSLNPKLKKCKLEKEKRHKDISNIKNVILKNIYEVIKQTENIIKMNPLSSYYSTSTKELGQTSDNPADNCFHLKNALPSSPSGFYYVLTTCSQNVLRVFCDMKIGATYYIPFVDNKIINKLKDVENVCATYGLNPIHLYHESQIYTLRKVFDTMDINIANPVPLAIRKEDSEFYYSLDFQTNVHDIIAKFGTPVGNTFGINNIGVTFFDSSSSEMSAFVCSDNINSINLPEPFVNLDCQSSLKETSEIEKMIGNEYLIKCPHDCLERNIEESVIGGEGNIYSEDSSICLSAIHAGIYDKHYLIHLRVINALNEYGGFFQNGIISESFLNNTQEVGFKLFHVPPKCPKDDITSNNYNNYNNNNNYYYYDNSSAMFSFLELDNKMNNVNDKFDNNDYTYVDSSTADAINDLITIVNKQVGSTDPTFLALINKQSIKIISNARRYLKPTEIFEKNIELLSNETLKDVEKVFNLIKVLSSKINSELEKRKYKLEILVDERLRQKEFESWKLDNVDNIYDTFEIINSVQLQQVGKWNILDNPLYEGINGITLVQNVRVYNSPENSVINSFNGSYAFLRYKSFYDFVFSTYVNIKGVGSVGLIFRSYDKYNFYMLELNNDRQKNEFNKRLLKFENNIVTELAIVNGNDLQEGDWFVVRIECIGSKIMITVLKTNKPIYELPKPDIIINDDFTSSGTIGFYTYGIDNVQFTNITVESVECSTKEILSYNISPISCNIYEEYYVGKFNKSYIAFDSENSNGGTSNWKFAKNIGNEKHVILQNSNKKEVENEEQIPSFIILQNKSCQTGVLNFSVYPECSNGIVGTMFKFLDSKNYTILEIGSGFTRLRQNVNGKFQLLSKSIISGYKEHIWNRVTVSFSSNNINVNLGTGFMTYPIFSLIGLHLSDGESVGFTSYNCSNVSFSNIYMHPFDFKPYTPTPTLDTESFLPPIFSKFNQVTIKEEDQLQDMGYKQIGDNKNSDISKESAIDKHSFEDSTRQMKKDAYYCATHKNIVDIINYCNQYDKENDNCTNEFCTICCNNIDTKEEEDIRTCEILCQKLDDKILQTSEVLNYLKKSCIESPNEELKISCEDDNDKEECLIEMCEMCCQSVTIPDDLLTSHMDIDSLTNHCISLCDKP</sequence>
<evidence type="ECO:0000256" key="2">
    <source>
        <dbReference type="SAM" id="SignalP"/>
    </source>
</evidence>
<dbReference type="PROSITE" id="PS50231">
    <property type="entry name" value="RICIN_B_LECTIN"/>
    <property type="match status" value="1"/>
</dbReference>
<dbReference type="Pfam" id="PF00754">
    <property type="entry name" value="F5_F8_type_C"/>
    <property type="match status" value="1"/>
</dbReference>
<keyword evidence="1" id="KW-1015">Disulfide bond</keyword>
<keyword evidence="6" id="KW-1185">Reference proteome</keyword>
<dbReference type="Gene3D" id="2.80.10.50">
    <property type="match status" value="1"/>
</dbReference>
<dbReference type="Gene3D" id="2.60.120.560">
    <property type="entry name" value="Exo-inulinase, domain 1"/>
    <property type="match status" value="2"/>
</dbReference>
<dbReference type="InterPro" id="IPR035992">
    <property type="entry name" value="Ricin_B-like_lectins"/>
</dbReference>
<feature type="chain" id="PRO_5001590804" evidence="2">
    <location>
        <begin position="24"/>
        <end position="1619"/>
    </location>
</feature>
<name>A0A060S5R3_PLARE</name>